<dbReference type="Gene3D" id="1.10.10.60">
    <property type="entry name" value="Homeodomain-like"/>
    <property type="match status" value="1"/>
</dbReference>
<protein>
    <recommendedName>
        <fullName evidence="4">HTH araC/xylS-type domain-containing protein</fullName>
    </recommendedName>
</protein>
<evidence type="ECO:0000259" key="4">
    <source>
        <dbReference type="PROSITE" id="PS01124"/>
    </source>
</evidence>
<keyword evidence="6" id="KW-1185">Reference proteome</keyword>
<reference evidence="6" key="1">
    <citation type="journal article" date="2018" name="Front. Microbiol.">
        <title>Genome-Based Analysis Reveals the Taxonomy and Diversity of the Family Idiomarinaceae.</title>
        <authorList>
            <person name="Liu Y."/>
            <person name="Lai Q."/>
            <person name="Shao Z."/>
        </authorList>
    </citation>
    <scope>NUCLEOTIDE SEQUENCE [LARGE SCALE GENOMIC DNA]</scope>
    <source>
        <strain evidence="6">c121</strain>
    </source>
</reference>
<organism evidence="5 6">
    <name type="scientific">Pseudidiomarina sediminum</name>
    <dbReference type="NCBI Taxonomy" id="431675"/>
    <lineage>
        <taxon>Bacteria</taxon>
        <taxon>Pseudomonadati</taxon>
        <taxon>Pseudomonadota</taxon>
        <taxon>Gammaproteobacteria</taxon>
        <taxon>Alteromonadales</taxon>
        <taxon>Idiomarinaceae</taxon>
        <taxon>Pseudidiomarina</taxon>
    </lineage>
</organism>
<feature type="domain" description="HTH araC/xylS-type" evidence="4">
    <location>
        <begin position="249"/>
        <end position="348"/>
    </location>
</feature>
<dbReference type="InterPro" id="IPR032687">
    <property type="entry name" value="AraC-type_N"/>
</dbReference>
<dbReference type="EMBL" id="PIQE01000002">
    <property type="protein sequence ID" value="RUO72704.1"/>
    <property type="molecule type" value="Genomic_DNA"/>
</dbReference>
<sequence>MLTQRFKHFTYNHQNVMTMLQWLTAEHAQLISKPLLQSLLPLAERRGIAPAKLCKGTGIAVQQQRSSTHKISAQDALLLSQRANQLIGDPQLWHLVAETMLSERLSPLVDVLLHAPTMAQTLGYFVRHQELLQPLQFSRSSRHQAFVQLHFLQRWGDSPSGLSLALLIAVGQQRGLAVEQWRIGLPPEITPLPIWQKWGLQSFASPLPVLQLPVQQLRVKLQQRQPERFQQALWFCQLQDTTTPPSFLEAVFAWLQQRLHDGHMVTLEALASAMALSTSSCKRQFHKHGTSFQQQLDLVRLYQLLHLLQQHPYNNHELATRLGYSNSNNFRRACKRWLGIAPDLVRAQLS</sequence>
<dbReference type="InterPro" id="IPR018060">
    <property type="entry name" value="HTH_AraC"/>
</dbReference>
<dbReference type="GO" id="GO:0003700">
    <property type="term" value="F:DNA-binding transcription factor activity"/>
    <property type="evidence" value="ECO:0007669"/>
    <property type="project" value="InterPro"/>
</dbReference>
<dbReference type="Proteomes" id="UP000287022">
    <property type="component" value="Unassembled WGS sequence"/>
</dbReference>
<evidence type="ECO:0000256" key="2">
    <source>
        <dbReference type="ARBA" id="ARBA00023125"/>
    </source>
</evidence>
<dbReference type="AlphaFoldDB" id="A0A432Z490"/>
<comment type="caution">
    <text evidence="5">The sequence shown here is derived from an EMBL/GenBank/DDBJ whole genome shotgun (WGS) entry which is preliminary data.</text>
</comment>
<gene>
    <name evidence="5" type="ORF">CWI80_09180</name>
</gene>
<evidence type="ECO:0000313" key="6">
    <source>
        <dbReference type="Proteomes" id="UP000287022"/>
    </source>
</evidence>
<evidence type="ECO:0000313" key="5">
    <source>
        <dbReference type="EMBL" id="RUO72704.1"/>
    </source>
</evidence>
<keyword evidence="3" id="KW-0804">Transcription</keyword>
<dbReference type="Pfam" id="PF12625">
    <property type="entry name" value="Arabinose_bd"/>
    <property type="match status" value="1"/>
</dbReference>
<dbReference type="PANTHER" id="PTHR47894:SF1">
    <property type="entry name" value="HTH-TYPE TRANSCRIPTIONAL REGULATOR VQSM"/>
    <property type="match status" value="1"/>
</dbReference>
<proteinExistence type="predicted"/>
<name>A0A432Z490_9GAMM</name>
<dbReference type="PANTHER" id="PTHR47894">
    <property type="entry name" value="HTH-TYPE TRANSCRIPTIONAL REGULATOR GADX"/>
    <property type="match status" value="1"/>
</dbReference>
<dbReference type="SUPFAM" id="SSF46689">
    <property type="entry name" value="Homeodomain-like"/>
    <property type="match status" value="1"/>
</dbReference>
<evidence type="ECO:0000256" key="1">
    <source>
        <dbReference type="ARBA" id="ARBA00023015"/>
    </source>
</evidence>
<keyword evidence="2" id="KW-0238">DNA-binding</keyword>
<dbReference type="PROSITE" id="PS01124">
    <property type="entry name" value="HTH_ARAC_FAMILY_2"/>
    <property type="match status" value="1"/>
</dbReference>
<dbReference type="Pfam" id="PF12833">
    <property type="entry name" value="HTH_18"/>
    <property type="match status" value="1"/>
</dbReference>
<dbReference type="STRING" id="1122124.GCA_000423165_02296"/>
<dbReference type="GO" id="GO:0005829">
    <property type="term" value="C:cytosol"/>
    <property type="evidence" value="ECO:0007669"/>
    <property type="project" value="TreeGrafter"/>
</dbReference>
<dbReference type="GO" id="GO:0000976">
    <property type="term" value="F:transcription cis-regulatory region binding"/>
    <property type="evidence" value="ECO:0007669"/>
    <property type="project" value="TreeGrafter"/>
</dbReference>
<dbReference type="SMART" id="SM00342">
    <property type="entry name" value="HTH_ARAC"/>
    <property type="match status" value="1"/>
</dbReference>
<dbReference type="InterPro" id="IPR009057">
    <property type="entry name" value="Homeodomain-like_sf"/>
</dbReference>
<keyword evidence="1" id="KW-0805">Transcription regulation</keyword>
<evidence type="ECO:0000256" key="3">
    <source>
        <dbReference type="ARBA" id="ARBA00023163"/>
    </source>
</evidence>
<accession>A0A432Z490</accession>